<proteinExistence type="predicted"/>
<dbReference type="RefSeq" id="WP_100313891.1">
    <property type="nucleotide sequence ID" value="NZ_PGFG01000001.1"/>
</dbReference>
<dbReference type="InterPro" id="IPR007742">
    <property type="entry name" value="NosD_dom"/>
</dbReference>
<feature type="domain" description="Periplasmic copper-binding protein NosD beta helix" evidence="2">
    <location>
        <begin position="157"/>
        <end position="343"/>
    </location>
</feature>
<dbReference type="NCBIfam" id="TIGR04247">
    <property type="entry name" value="NosD_copper_fam"/>
    <property type="match status" value="1"/>
</dbReference>
<reference evidence="3 4" key="1">
    <citation type="submission" date="2017-11" db="EMBL/GenBank/DDBJ databases">
        <title>Genomic Encyclopedia of Archaeal and Bacterial Type Strains, Phase II (KMG-II): From Individual Species to Whole Genera.</title>
        <authorList>
            <person name="Goeker M."/>
        </authorList>
    </citation>
    <scope>NUCLEOTIDE SEQUENCE [LARGE SCALE GENOMIC DNA]</scope>
    <source>
        <strain evidence="3 4">DSM 27268</strain>
    </source>
</reference>
<dbReference type="InterPro" id="IPR026464">
    <property type="entry name" value="NosD_copper_fam"/>
</dbReference>
<accession>A0A2M9CTK8</accession>
<feature type="chain" id="PRO_5014948508" evidence="1">
    <location>
        <begin position="20"/>
        <end position="412"/>
    </location>
</feature>
<comment type="caution">
    <text evidence="3">The sequence shown here is derived from an EMBL/GenBank/DDBJ whole genome shotgun (WGS) entry which is preliminary data.</text>
</comment>
<dbReference type="NCBIfam" id="TIGR03804">
    <property type="entry name" value="para_beta_helix"/>
    <property type="match status" value="3"/>
</dbReference>
<dbReference type="InterPro" id="IPR022441">
    <property type="entry name" value="Para_beta_helix_rpt-2"/>
</dbReference>
<dbReference type="InterPro" id="IPR012334">
    <property type="entry name" value="Pectin_lyas_fold"/>
</dbReference>
<keyword evidence="1" id="KW-0732">Signal</keyword>
<dbReference type="AlphaFoldDB" id="A0A2M9CTK8"/>
<dbReference type="SUPFAM" id="SSF51126">
    <property type="entry name" value="Pectin lyase-like"/>
    <property type="match status" value="1"/>
</dbReference>
<evidence type="ECO:0000259" key="2">
    <source>
        <dbReference type="Pfam" id="PF05048"/>
    </source>
</evidence>
<dbReference type="Pfam" id="PF05048">
    <property type="entry name" value="NosD"/>
    <property type="match status" value="1"/>
</dbReference>
<dbReference type="Gene3D" id="2.160.20.10">
    <property type="entry name" value="Single-stranded right-handed beta-helix, Pectin lyase-like"/>
    <property type="match status" value="1"/>
</dbReference>
<organism evidence="3 4">
    <name type="scientific">Thermoflavifilum aggregans</name>
    <dbReference type="NCBI Taxonomy" id="454188"/>
    <lineage>
        <taxon>Bacteria</taxon>
        <taxon>Pseudomonadati</taxon>
        <taxon>Bacteroidota</taxon>
        <taxon>Chitinophagia</taxon>
        <taxon>Chitinophagales</taxon>
        <taxon>Chitinophagaceae</taxon>
        <taxon>Thermoflavifilum</taxon>
    </lineage>
</organism>
<dbReference type="Proteomes" id="UP000230000">
    <property type="component" value="Unassembled WGS sequence"/>
</dbReference>
<dbReference type="EMBL" id="PGFG01000001">
    <property type="protein sequence ID" value="PJJ75252.1"/>
    <property type="molecule type" value="Genomic_DNA"/>
</dbReference>
<evidence type="ECO:0000313" key="3">
    <source>
        <dbReference type="EMBL" id="PJJ75252.1"/>
    </source>
</evidence>
<dbReference type="InterPro" id="IPR011050">
    <property type="entry name" value="Pectin_lyase_fold/virulence"/>
</dbReference>
<name>A0A2M9CTK8_9BACT</name>
<feature type="signal peptide" evidence="1">
    <location>
        <begin position="1"/>
        <end position="19"/>
    </location>
</feature>
<gene>
    <name evidence="3" type="ORF">BXY57_0824</name>
</gene>
<protein>
    <submittedName>
        <fullName evidence="3">Nitrous oxidase accessory protein</fullName>
    </submittedName>
</protein>
<dbReference type="InterPro" id="IPR006626">
    <property type="entry name" value="PbH1"/>
</dbReference>
<keyword evidence="4" id="KW-1185">Reference proteome</keyword>
<dbReference type="SMART" id="SM00710">
    <property type="entry name" value="PbH1"/>
    <property type="match status" value="10"/>
</dbReference>
<evidence type="ECO:0000256" key="1">
    <source>
        <dbReference type="SAM" id="SignalP"/>
    </source>
</evidence>
<evidence type="ECO:0000313" key="4">
    <source>
        <dbReference type="Proteomes" id="UP000230000"/>
    </source>
</evidence>
<sequence>MKGVVIICFLVMLAGKTWARQIQVCASCEVQTIEKALQQAKPYDTILLKGTFQLDSAYTITMPLSIIGQQAILDGQGKTGMWIIHANNVLIRDLTLLHTGMSYIEDRACISISKSNHISILHVKMIQSFFGIYAYQSRHILVEDCFFDGLGTTEFNAANGIHLWYCDSVNLIDNIVQHHRDGIYLEFTNNSEIKNNISRNNIRYGMHFMFSNNDSYIENTFQYNGAGVAVMYSHNIQMKKNTFSRNYGPNAYGLLLKEIHDSEIRQNYFLDNTAGLFMEECSRLNIIGNTFQSNGWAMRITGSSLNNQISRNNFLQNSFDVASLTANVQDNRFYENYWSDYRGYDLNGDNIGDVPFHPMRMFAYVVMRYNISVVLLRSLLESLLNVAESVIPIVTPSKLVDPAPLMKPVQHD</sequence>
<dbReference type="OrthoDB" id="9767990at2"/>